<dbReference type="InterPro" id="IPR016169">
    <property type="entry name" value="FAD-bd_PCMH_sub2"/>
</dbReference>
<gene>
    <name evidence="1" type="ORF">S03H2_61591</name>
</gene>
<organism evidence="1">
    <name type="scientific">marine sediment metagenome</name>
    <dbReference type="NCBI Taxonomy" id="412755"/>
    <lineage>
        <taxon>unclassified sequences</taxon>
        <taxon>metagenomes</taxon>
        <taxon>ecological metagenomes</taxon>
    </lineage>
</organism>
<dbReference type="EMBL" id="BARU01039759">
    <property type="protein sequence ID" value="GAH84687.1"/>
    <property type="molecule type" value="Genomic_DNA"/>
</dbReference>
<protein>
    <submittedName>
        <fullName evidence="1">Uncharacterized protein</fullName>
    </submittedName>
</protein>
<feature type="non-terminal residue" evidence="1">
    <location>
        <position position="53"/>
    </location>
</feature>
<dbReference type="AlphaFoldDB" id="X1ISI1"/>
<sequence>MAPDFTGLFMGDVGTMGIKTKAFLRLHPETPFKAQRCYMLKKNDYNKVSELMY</sequence>
<proteinExistence type="predicted"/>
<evidence type="ECO:0000313" key="1">
    <source>
        <dbReference type="EMBL" id="GAH84687.1"/>
    </source>
</evidence>
<accession>X1ISI1</accession>
<name>X1ISI1_9ZZZZ</name>
<comment type="caution">
    <text evidence="1">The sequence shown here is derived from an EMBL/GenBank/DDBJ whole genome shotgun (WGS) entry which is preliminary data.</text>
</comment>
<reference evidence="1" key="1">
    <citation type="journal article" date="2014" name="Front. Microbiol.">
        <title>High frequency of phylogenetically diverse reductive dehalogenase-homologous genes in deep subseafloor sedimentary metagenomes.</title>
        <authorList>
            <person name="Kawai M."/>
            <person name="Futagami T."/>
            <person name="Toyoda A."/>
            <person name="Takaki Y."/>
            <person name="Nishi S."/>
            <person name="Hori S."/>
            <person name="Arai W."/>
            <person name="Tsubouchi T."/>
            <person name="Morono Y."/>
            <person name="Uchiyama I."/>
            <person name="Ito T."/>
            <person name="Fujiyama A."/>
            <person name="Inagaki F."/>
            <person name="Takami H."/>
        </authorList>
    </citation>
    <scope>NUCLEOTIDE SEQUENCE</scope>
    <source>
        <strain evidence="1">Expedition CK06-06</strain>
    </source>
</reference>
<dbReference type="Gene3D" id="3.30.465.10">
    <property type="match status" value="1"/>
</dbReference>